<evidence type="ECO:0000256" key="1">
    <source>
        <dbReference type="ARBA" id="ARBA00010646"/>
    </source>
</evidence>
<dbReference type="SUPFAM" id="SSF51445">
    <property type="entry name" value="(Trans)glycosidases"/>
    <property type="match status" value="1"/>
</dbReference>
<dbReference type="Proteomes" id="UP000027215">
    <property type="component" value="Chromosome"/>
</dbReference>
<dbReference type="GO" id="GO:0016052">
    <property type="term" value="P:carbohydrate catabolic process"/>
    <property type="evidence" value="ECO:0007669"/>
    <property type="project" value="TreeGrafter"/>
</dbReference>
<reference evidence="2 3" key="1">
    <citation type="submission" date="2013-08" db="EMBL/GenBank/DDBJ databases">
        <authorList>
            <person name="Stouthamer R."/>
            <person name="Nunney L."/>
        </authorList>
    </citation>
    <scope>NUCLEOTIDE SEQUENCE [LARGE SCALE GENOMIC DNA]</scope>
    <source>
        <strain evidence="3">ann-1</strain>
    </source>
</reference>
<dbReference type="PANTHER" id="PTHR34135">
    <property type="entry name" value="LYSOZYME"/>
    <property type="match status" value="1"/>
</dbReference>
<accession>A0A060H467</accession>
<dbReference type="AlphaFoldDB" id="A0A060H467"/>
<dbReference type="PATRIC" id="fig|155920.8.peg.2612"/>
<dbReference type="CDD" id="cd00599">
    <property type="entry name" value="GH25_muramidase"/>
    <property type="match status" value="1"/>
</dbReference>
<comment type="similarity">
    <text evidence="1">Belongs to the glycosyl hydrolase 25 family.</text>
</comment>
<protein>
    <submittedName>
        <fullName evidence="2">Muramidase</fullName>
    </submittedName>
</protein>
<dbReference type="InterPro" id="IPR002053">
    <property type="entry name" value="Glyco_hydro_25"/>
</dbReference>
<proteinExistence type="inferred from homology"/>
<sequence length="205" mass="23318">MFNKGIDISHRNGEIDFTKVREANIGYVFMKATEGATFQDSNYARYRCDVLSAGMTLGTYHYFRALSSTPEAQKDNIVNVLTQNGFNSSCEYFALDVELIGNESATPEVMADHLNKLLLLLGEECILGDRKPLIYCSPNFWDNRVDGDRYNFSEYPLWIANWDVDEPRIPQTWSKACKSWSVWQYSSKGSIPGINGDVDLNNVRL</sequence>
<evidence type="ECO:0000313" key="2">
    <source>
        <dbReference type="EMBL" id="AIC11564.1"/>
    </source>
</evidence>
<dbReference type="PROSITE" id="PS51904">
    <property type="entry name" value="GLYCOSYL_HYDROL_F25_2"/>
    <property type="match status" value="1"/>
</dbReference>
<dbReference type="HOGENOM" id="CLU_044973_3_1_6"/>
<dbReference type="GO" id="GO:0003796">
    <property type="term" value="F:lysozyme activity"/>
    <property type="evidence" value="ECO:0007669"/>
    <property type="project" value="InterPro"/>
</dbReference>
<gene>
    <name evidence="2" type="ORF">D934_11140</name>
</gene>
<dbReference type="EMBL" id="CP006696">
    <property type="protein sequence ID" value="AIC11564.1"/>
    <property type="molecule type" value="Genomic_DNA"/>
</dbReference>
<dbReference type="PANTHER" id="PTHR34135:SF2">
    <property type="entry name" value="LYSOZYME"/>
    <property type="match status" value="1"/>
</dbReference>
<dbReference type="Pfam" id="PF01183">
    <property type="entry name" value="Glyco_hydro_25"/>
    <property type="match status" value="1"/>
</dbReference>
<dbReference type="KEGG" id="xfs:D934_11140"/>
<dbReference type="RefSeq" id="WP_020851303.1">
    <property type="nucleotide sequence ID" value="NZ_CP006696.1"/>
</dbReference>
<dbReference type="InterPro" id="IPR017853">
    <property type="entry name" value="GH"/>
</dbReference>
<evidence type="ECO:0000313" key="3">
    <source>
        <dbReference type="Proteomes" id="UP000027215"/>
    </source>
</evidence>
<dbReference type="Gene3D" id="3.20.20.80">
    <property type="entry name" value="Glycosidases"/>
    <property type="match status" value="1"/>
</dbReference>
<dbReference type="GO" id="GO:0009253">
    <property type="term" value="P:peptidoglycan catabolic process"/>
    <property type="evidence" value="ECO:0007669"/>
    <property type="project" value="InterPro"/>
</dbReference>
<name>A0A060H467_XYLFS</name>
<organism evidence="2 3">
    <name type="scientific">Xylella fastidiosa subsp. sandyi Ann-1</name>
    <dbReference type="NCBI Taxonomy" id="155920"/>
    <lineage>
        <taxon>Bacteria</taxon>
        <taxon>Pseudomonadati</taxon>
        <taxon>Pseudomonadota</taxon>
        <taxon>Gammaproteobacteria</taxon>
        <taxon>Lysobacterales</taxon>
        <taxon>Lysobacteraceae</taxon>
        <taxon>Xylella</taxon>
    </lineage>
</organism>
<dbReference type="GO" id="GO:0016998">
    <property type="term" value="P:cell wall macromolecule catabolic process"/>
    <property type="evidence" value="ECO:0007669"/>
    <property type="project" value="InterPro"/>
</dbReference>